<keyword evidence="3" id="KW-0998">Cell outer membrane</keyword>
<evidence type="ECO:0000256" key="5">
    <source>
        <dbReference type="SAM" id="SignalP"/>
    </source>
</evidence>
<dbReference type="Gene3D" id="2.40.170.20">
    <property type="entry name" value="TonB-dependent receptor, beta-barrel domain"/>
    <property type="match status" value="1"/>
</dbReference>
<feature type="region of interest" description="Disordered" evidence="4">
    <location>
        <begin position="37"/>
        <end position="59"/>
    </location>
</feature>
<feature type="compositionally biased region" description="Basic and acidic residues" evidence="4">
    <location>
        <begin position="44"/>
        <end position="53"/>
    </location>
</feature>
<dbReference type="EMBL" id="CP061510">
    <property type="protein sequence ID" value="QSB45564.1"/>
    <property type="molecule type" value="Genomic_DNA"/>
</dbReference>
<evidence type="ECO:0000256" key="1">
    <source>
        <dbReference type="ARBA" id="ARBA00004442"/>
    </source>
</evidence>
<evidence type="ECO:0000313" key="6">
    <source>
        <dbReference type="EMBL" id="QSB45564.1"/>
    </source>
</evidence>
<feature type="signal peptide" evidence="5">
    <location>
        <begin position="1"/>
        <end position="21"/>
    </location>
</feature>
<dbReference type="SUPFAM" id="SSF56935">
    <property type="entry name" value="Porins"/>
    <property type="match status" value="1"/>
</dbReference>
<reference evidence="6 7" key="1">
    <citation type="submission" date="2020-09" db="EMBL/GenBank/DDBJ databases">
        <title>Complete genome sequence of altererythrobacter flavus SS-21NJ, isolated from Dongying oil sludge in Shandong province.</title>
        <authorList>
            <person name="Sun S."/>
            <person name="Zhang Z."/>
        </authorList>
    </citation>
    <scope>NUCLEOTIDE SEQUENCE [LARGE SCALE GENOMIC DNA]</scope>
    <source>
        <strain evidence="6 7">SS-21NJ</strain>
    </source>
</reference>
<proteinExistence type="predicted"/>
<evidence type="ECO:0000256" key="4">
    <source>
        <dbReference type="SAM" id="MobiDB-lite"/>
    </source>
</evidence>
<gene>
    <name evidence="6" type="ORF">IDJ81_05485</name>
</gene>
<dbReference type="PANTHER" id="PTHR47234:SF1">
    <property type="entry name" value="TONB-DEPENDENT RECEPTOR"/>
    <property type="match status" value="1"/>
</dbReference>
<dbReference type="RefSeq" id="WP_205444611.1">
    <property type="nucleotide sequence ID" value="NZ_CP061510.1"/>
</dbReference>
<accession>A0ABX7KBB2</accession>
<protein>
    <submittedName>
        <fullName evidence="6">TonB-dependent receptor</fullName>
    </submittedName>
</protein>
<feature type="chain" id="PRO_5047348861" evidence="5">
    <location>
        <begin position="22"/>
        <end position="805"/>
    </location>
</feature>
<evidence type="ECO:0000313" key="7">
    <source>
        <dbReference type="Proteomes" id="UP000663637"/>
    </source>
</evidence>
<dbReference type="PANTHER" id="PTHR47234">
    <property type="match status" value="1"/>
</dbReference>
<organism evidence="6 7">
    <name type="scientific">Tsuneonella flava</name>
    <dbReference type="NCBI Taxonomy" id="2055955"/>
    <lineage>
        <taxon>Bacteria</taxon>
        <taxon>Pseudomonadati</taxon>
        <taxon>Pseudomonadota</taxon>
        <taxon>Alphaproteobacteria</taxon>
        <taxon>Sphingomonadales</taxon>
        <taxon>Erythrobacteraceae</taxon>
        <taxon>Tsuneonella</taxon>
    </lineage>
</organism>
<evidence type="ECO:0000256" key="3">
    <source>
        <dbReference type="ARBA" id="ARBA00023237"/>
    </source>
</evidence>
<sequence>MRSRLPTAGARPLHAASLAFACIVAAWPNGSVLAKEPAPAATSEARENPDPHTSDPAGQIVVKGRRWGQAEIAAESVIDENAIDSFSATTIGDLLDRMAALIDSRGQSPELLVNGKRITNPAELKDYPKEALARIAILPKTAAAVYGFEPEKRVVNLELKRKFASWQLQAGAEMPTAGGRRNATLRMGRFIIDGDTRWNLGANIADETELLRSERQVPVQPAAQTLLDALGVAGAGIDPNRYESLFPDSNAQGFNASVTHPVGAFSGSVNFSAGRKESAQKTGMPMAVVQDLAGGDYGVLAADKALRNWQRSESISTGLSLSGPVEGWQTSLGFRYSVNWAKSVRDVGYDARSLQQRIDSGAEWPLGADQWGNLPLLTDRLASTSEVYNLSLTASRPVAELPAGPMRTSVSLNANRFRTSSSYFDADANRWSGARSSRYQFDGLISLSLPVSSRGAGVLDEIGDLTATMSGAFRKVTGAKTNYRLSGALDWSPASFVNLRTSYSRENVEPGYDQLFGPRMEIVNRVFDFRRDEYVQVLYRFGGNPDLAGGTAQNLSADLSLMPFGPGSVTFNVGYRRSITNGGISSLPDLTPVVEAAFPDRIIRDPSGKLVLVDARAIRIASERSQRLTSGLSFRWTEKPPALPNEAEEVSPAFAPWTVTASLTHQWSLQSQTQIRPELAIIDRLDGGGQARHRADFQLDVGRKGLGASVSASWNGPAYVSGAGGAIYRYWPSTMFNLGGFIEPGSIFGTDGQKKWIDALKLAVDIQNLFDSRKVIESPGRPDGFSRDELDPLGRTIRFTINTSF</sequence>
<dbReference type="PROSITE" id="PS51257">
    <property type="entry name" value="PROKAR_LIPOPROTEIN"/>
    <property type="match status" value="1"/>
</dbReference>
<keyword evidence="6" id="KW-0675">Receptor</keyword>
<dbReference type="InterPro" id="IPR036942">
    <property type="entry name" value="Beta-barrel_TonB_sf"/>
</dbReference>
<evidence type="ECO:0000256" key="2">
    <source>
        <dbReference type="ARBA" id="ARBA00023136"/>
    </source>
</evidence>
<comment type="subcellular location">
    <subcellularLocation>
        <location evidence="1">Cell outer membrane</location>
    </subcellularLocation>
</comment>
<keyword evidence="2" id="KW-0472">Membrane</keyword>
<dbReference type="Proteomes" id="UP000663637">
    <property type="component" value="Chromosome"/>
</dbReference>
<keyword evidence="7" id="KW-1185">Reference proteome</keyword>
<name>A0ABX7KBB2_9SPHN</name>
<keyword evidence="5" id="KW-0732">Signal</keyword>